<dbReference type="GO" id="GO:0003677">
    <property type="term" value="F:DNA binding"/>
    <property type="evidence" value="ECO:0007669"/>
    <property type="project" value="UniProtKB-KW"/>
</dbReference>
<keyword evidence="4" id="KW-0347">Helicase</keyword>
<comment type="caution">
    <text evidence="9">The sequence shown here is derived from an EMBL/GenBank/DDBJ whole genome shotgun (WGS) entry which is preliminary data.</text>
</comment>
<evidence type="ECO:0000313" key="10">
    <source>
        <dbReference type="Proteomes" id="UP000663836"/>
    </source>
</evidence>
<evidence type="ECO:0000256" key="6">
    <source>
        <dbReference type="ARBA" id="ARBA00023125"/>
    </source>
</evidence>
<dbReference type="Proteomes" id="UP000663836">
    <property type="component" value="Unassembled WGS sequence"/>
</dbReference>
<comment type="similarity">
    <text evidence="2">Belongs to the SNF2/RAD54 helicase family.</text>
</comment>
<keyword evidence="6" id="KW-0238">DNA-binding</keyword>
<evidence type="ECO:0000256" key="2">
    <source>
        <dbReference type="ARBA" id="ARBA00007025"/>
    </source>
</evidence>
<evidence type="ECO:0000256" key="1">
    <source>
        <dbReference type="ARBA" id="ARBA00004123"/>
    </source>
</evidence>
<dbReference type="Gene3D" id="3.40.50.10810">
    <property type="entry name" value="Tandem AAA-ATPase domain"/>
    <property type="match status" value="1"/>
</dbReference>
<dbReference type="GO" id="GO:0005524">
    <property type="term" value="F:ATP binding"/>
    <property type="evidence" value="ECO:0007669"/>
    <property type="project" value="UniProtKB-KW"/>
</dbReference>
<evidence type="ECO:0000313" key="9">
    <source>
        <dbReference type="EMBL" id="CAF4283772.1"/>
    </source>
</evidence>
<protein>
    <recommendedName>
        <fullName evidence="8">SNF2 N-terminal domain-containing protein</fullName>
    </recommendedName>
</protein>
<dbReference type="InterPro" id="IPR044574">
    <property type="entry name" value="ARIP4-like"/>
</dbReference>
<evidence type="ECO:0000256" key="3">
    <source>
        <dbReference type="ARBA" id="ARBA00022741"/>
    </source>
</evidence>
<dbReference type="Pfam" id="PF00176">
    <property type="entry name" value="SNF2-rel_dom"/>
    <property type="match status" value="1"/>
</dbReference>
<dbReference type="AlphaFoldDB" id="A0A820GVW1"/>
<keyword evidence="3" id="KW-0547">Nucleotide-binding</keyword>
<dbReference type="GO" id="GO:0004386">
    <property type="term" value="F:helicase activity"/>
    <property type="evidence" value="ECO:0007669"/>
    <property type="project" value="UniProtKB-KW"/>
</dbReference>
<dbReference type="InterPro" id="IPR000330">
    <property type="entry name" value="SNF2_N"/>
</dbReference>
<accession>A0A820GVW1</accession>
<evidence type="ECO:0000259" key="8">
    <source>
        <dbReference type="Pfam" id="PF00176"/>
    </source>
</evidence>
<feature type="non-terminal residue" evidence="9">
    <location>
        <position position="1"/>
    </location>
</feature>
<proteinExistence type="inferred from homology"/>
<name>A0A820GVW1_9BILA</name>
<reference evidence="9" key="1">
    <citation type="submission" date="2021-02" db="EMBL/GenBank/DDBJ databases">
        <authorList>
            <person name="Nowell W R."/>
        </authorList>
    </citation>
    <scope>NUCLEOTIDE SEQUENCE</scope>
</reference>
<organism evidence="9 10">
    <name type="scientific">Rotaria sordida</name>
    <dbReference type="NCBI Taxonomy" id="392033"/>
    <lineage>
        <taxon>Eukaryota</taxon>
        <taxon>Metazoa</taxon>
        <taxon>Spiralia</taxon>
        <taxon>Gnathifera</taxon>
        <taxon>Rotifera</taxon>
        <taxon>Eurotatoria</taxon>
        <taxon>Bdelloidea</taxon>
        <taxon>Philodinida</taxon>
        <taxon>Philodinidae</taxon>
        <taxon>Rotaria</taxon>
    </lineage>
</organism>
<evidence type="ECO:0000256" key="5">
    <source>
        <dbReference type="ARBA" id="ARBA00022840"/>
    </source>
</evidence>
<dbReference type="InterPro" id="IPR038718">
    <property type="entry name" value="SNF2-like_sf"/>
</dbReference>
<gene>
    <name evidence="9" type="ORF">JBS370_LOCUS39842</name>
</gene>
<feature type="domain" description="SNF2 N-terminal" evidence="8">
    <location>
        <begin position="86"/>
        <end position="165"/>
    </location>
</feature>
<evidence type="ECO:0000256" key="4">
    <source>
        <dbReference type="ARBA" id="ARBA00022806"/>
    </source>
</evidence>
<dbReference type="SUPFAM" id="SSF52540">
    <property type="entry name" value="P-loop containing nucleoside triphosphate hydrolases"/>
    <property type="match status" value="1"/>
</dbReference>
<sequence length="167" mass="19334">KLNIETKQAMKEQTERDKRIQIQQEHEELARLERIRKQKEYNGDILTKHEQKHLPVAFELVLETDPNTNDIIIEVDLMLVQYMKQHQVEGVRFLWNQVFESTARIAASINKETNEDHGGSGAILAHCMGLGKTFTTISLIHTLFRYPKLTHIHRVLILCPLNTANNA</sequence>
<evidence type="ECO:0000256" key="7">
    <source>
        <dbReference type="ARBA" id="ARBA00023242"/>
    </source>
</evidence>
<keyword evidence="7" id="KW-0539">Nucleus</keyword>
<dbReference type="PANTHER" id="PTHR45797">
    <property type="entry name" value="RAD54-LIKE"/>
    <property type="match status" value="1"/>
</dbReference>
<dbReference type="InterPro" id="IPR027417">
    <property type="entry name" value="P-loop_NTPase"/>
</dbReference>
<dbReference type="PANTHER" id="PTHR45797:SF3">
    <property type="entry name" value="TRANSCRIPTIONAL REGULATOR ATRX HOMOLOG"/>
    <property type="match status" value="1"/>
</dbReference>
<keyword evidence="5" id="KW-0067">ATP-binding</keyword>
<dbReference type="EMBL" id="CAJOBD010030810">
    <property type="protein sequence ID" value="CAF4283772.1"/>
    <property type="molecule type" value="Genomic_DNA"/>
</dbReference>
<comment type="subcellular location">
    <subcellularLocation>
        <location evidence="1">Nucleus</location>
    </subcellularLocation>
</comment>
<dbReference type="GO" id="GO:0016887">
    <property type="term" value="F:ATP hydrolysis activity"/>
    <property type="evidence" value="ECO:0007669"/>
    <property type="project" value="InterPro"/>
</dbReference>
<dbReference type="GO" id="GO:0005634">
    <property type="term" value="C:nucleus"/>
    <property type="evidence" value="ECO:0007669"/>
    <property type="project" value="UniProtKB-SubCell"/>
</dbReference>
<keyword evidence="4" id="KW-0378">Hydrolase</keyword>